<comment type="cofactor">
    <cofactor evidence="8">
        <name>Mg(2+)</name>
        <dbReference type="ChEBI" id="CHEBI:18420"/>
    </cofactor>
</comment>
<dbReference type="GO" id="GO:0044038">
    <property type="term" value="P:cell wall macromolecule biosynthetic process"/>
    <property type="evidence" value="ECO:0007669"/>
    <property type="project" value="TreeGrafter"/>
</dbReference>
<keyword evidence="7 9" id="KW-0472">Membrane</keyword>
<dbReference type="InterPro" id="IPR000715">
    <property type="entry name" value="Glycosyl_transferase_4"/>
</dbReference>
<evidence type="ECO:0000256" key="7">
    <source>
        <dbReference type="ARBA" id="ARBA00023136"/>
    </source>
</evidence>
<reference evidence="10" key="2">
    <citation type="submission" date="2021-04" db="EMBL/GenBank/DDBJ databases">
        <authorList>
            <person name="Gilroy R."/>
        </authorList>
    </citation>
    <scope>NUCLEOTIDE SEQUENCE</scope>
    <source>
        <strain evidence="10">CHK191-13928</strain>
    </source>
</reference>
<evidence type="ECO:0000256" key="9">
    <source>
        <dbReference type="SAM" id="Phobius"/>
    </source>
</evidence>
<feature type="transmembrane region" description="Helical" evidence="9">
    <location>
        <begin position="169"/>
        <end position="187"/>
    </location>
</feature>
<evidence type="ECO:0000256" key="6">
    <source>
        <dbReference type="ARBA" id="ARBA00022989"/>
    </source>
</evidence>
<dbReference type="InterPro" id="IPR018480">
    <property type="entry name" value="PNAcMuramoyl-5peptid_Trfase_CS"/>
</dbReference>
<dbReference type="GO" id="GO:0071555">
    <property type="term" value="P:cell wall organization"/>
    <property type="evidence" value="ECO:0007669"/>
    <property type="project" value="TreeGrafter"/>
</dbReference>
<organism evidence="10 11">
    <name type="scientific">Candidatus Anaerostipes excrementavium</name>
    <dbReference type="NCBI Taxonomy" id="2838463"/>
    <lineage>
        <taxon>Bacteria</taxon>
        <taxon>Bacillati</taxon>
        <taxon>Bacillota</taxon>
        <taxon>Clostridia</taxon>
        <taxon>Lachnospirales</taxon>
        <taxon>Lachnospiraceae</taxon>
        <taxon>Anaerostipes</taxon>
    </lineage>
</organism>
<dbReference type="GO" id="GO:0046872">
    <property type="term" value="F:metal ion binding"/>
    <property type="evidence" value="ECO:0007669"/>
    <property type="project" value="UniProtKB-KW"/>
</dbReference>
<evidence type="ECO:0000256" key="2">
    <source>
        <dbReference type="ARBA" id="ARBA00005583"/>
    </source>
</evidence>
<feature type="transmembrane region" description="Helical" evidence="9">
    <location>
        <begin position="193"/>
        <end position="214"/>
    </location>
</feature>
<feature type="binding site" evidence="8">
    <location>
        <position position="164"/>
    </location>
    <ligand>
        <name>Mg(2+)</name>
        <dbReference type="ChEBI" id="CHEBI:18420"/>
    </ligand>
</feature>
<keyword evidence="5 9" id="KW-0812">Transmembrane</keyword>
<evidence type="ECO:0000256" key="3">
    <source>
        <dbReference type="ARBA" id="ARBA00022475"/>
    </source>
</evidence>
<evidence type="ECO:0000256" key="4">
    <source>
        <dbReference type="ARBA" id="ARBA00022679"/>
    </source>
</evidence>
<evidence type="ECO:0000256" key="5">
    <source>
        <dbReference type="ARBA" id="ARBA00022692"/>
    </source>
</evidence>
<protein>
    <submittedName>
        <fullName evidence="10">Phospho-N-acetylmuramoyl-pentapeptide-transferase</fullName>
    </submittedName>
</protein>
<keyword evidence="6 9" id="KW-1133">Transmembrane helix</keyword>
<dbReference type="EMBL" id="DXEM01000010">
    <property type="protein sequence ID" value="HIX67144.1"/>
    <property type="molecule type" value="Genomic_DNA"/>
</dbReference>
<dbReference type="AlphaFoldDB" id="A0A9D1WU12"/>
<keyword evidence="8" id="KW-0460">Magnesium</keyword>
<name>A0A9D1WU12_9FIRM</name>
<dbReference type="PANTHER" id="PTHR22926:SF3">
    <property type="entry name" value="UNDECAPRENYL-PHOSPHATE ALPHA-N-ACETYLGLUCOSAMINYL 1-PHOSPHATE TRANSFERASE"/>
    <property type="match status" value="1"/>
</dbReference>
<dbReference type="Proteomes" id="UP000886721">
    <property type="component" value="Unassembled WGS sequence"/>
</dbReference>
<comment type="caution">
    <text evidence="10">The sequence shown here is derived from an EMBL/GenBank/DDBJ whole genome shotgun (WGS) entry which is preliminary data.</text>
</comment>
<proteinExistence type="inferred from homology"/>
<accession>A0A9D1WU12</accession>
<keyword evidence="4" id="KW-0808">Transferase</keyword>
<comment type="similarity">
    <text evidence="2">Belongs to the glycosyltransferase 4 family. MraY subfamily.</text>
</comment>
<sequence length="320" mass="34811">MINLMTGGAVPVTAFFGVILAFALTCFLTSSFNQYLPKDIGRDFAHNGKLSAGKPRGAGIIFITVFTAAALLFGEISTEMIIYLVLVFVEMLTGFMDDAADEPWGEYKKGILDFIVAAIVALNYMHFNSTTVEIATIGLKLNIHPVIFFILTIILVWAAINVTNCSDGVDGLSGTLTIITLVTVYVIDQIKGVGLDFAYIILLFIVCILGYLWYNAAPSKLMMGDAGSRAMGIFISIAILKTGSPFLFLLAAAVLIVDGGLGLIKVALLRFLKIHIFKNTTMPLHDHVRKKIGWSNTQTVFRFAIIQVVISIAAVYLLII</sequence>
<evidence type="ECO:0000313" key="10">
    <source>
        <dbReference type="EMBL" id="HIX67144.1"/>
    </source>
</evidence>
<reference evidence="10" key="1">
    <citation type="journal article" date="2021" name="PeerJ">
        <title>Extensive microbial diversity within the chicken gut microbiome revealed by metagenomics and culture.</title>
        <authorList>
            <person name="Gilroy R."/>
            <person name="Ravi A."/>
            <person name="Getino M."/>
            <person name="Pursley I."/>
            <person name="Horton D.L."/>
            <person name="Alikhan N.F."/>
            <person name="Baker D."/>
            <person name="Gharbi K."/>
            <person name="Hall N."/>
            <person name="Watson M."/>
            <person name="Adriaenssens E.M."/>
            <person name="Foster-Nyarko E."/>
            <person name="Jarju S."/>
            <person name="Secka A."/>
            <person name="Antonio M."/>
            <person name="Oren A."/>
            <person name="Chaudhuri R.R."/>
            <person name="La Ragione R."/>
            <person name="Hildebrand F."/>
            <person name="Pallen M.J."/>
        </authorList>
    </citation>
    <scope>NUCLEOTIDE SEQUENCE</scope>
    <source>
        <strain evidence="10">CHK191-13928</strain>
    </source>
</reference>
<dbReference type="Pfam" id="PF00953">
    <property type="entry name" value="Glycos_transf_4"/>
    <property type="match status" value="1"/>
</dbReference>
<keyword evidence="3" id="KW-1003">Cell membrane</keyword>
<feature type="transmembrane region" description="Helical" evidence="9">
    <location>
        <begin position="141"/>
        <end position="162"/>
    </location>
</feature>
<comment type="subcellular location">
    <subcellularLocation>
        <location evidence="1">Cell membrane</location>
        <topology evidence="1">Multi-pass membrane protein</topology>
    </subcellularLocation>
</comment>
<dbReference type="PROSITE" id="PS01348">
    <property type="entry name" value="MRAY_2"/>
    <property type="match status" value="1"/>
</dbReference>
<evidence type="ECO:0000256" key="8">
    <source>
        <dbReference type="PIRSR" id="PIRSR600715-1"/>
    </source>
</evidence>
<evidence type="ECO:0000313" key="11">
    <source>
        <dbReference type="Proteomes" id="UP000886721"/>
    </source>
</evidence>
<feature type="transmembrane region" description="Helical" evidence="9">
    <location>
        <begin position="111"/>
        <end position="129"/>
    </location>
</feature>
<dbReference type="PANTHER" id="PTHR22926">
    <property type="entry name" value="PHOSPHO-N-ACETYLMURAMOYL-PENTAPEPTIDE-TRANSFERASE"/>
    <property type="match status" value="1"/>
</dbReference>
<keyword evidence="8" id="KW-0479">Metal-binding</keyword>
<feature type="binding site" evidence="8">
    <location>
        <position position="225"/>
    </location>
    <ligand>
        <name>Mg(2+)</name>
        <dbReference type="ChEBI" id="CHEBI:18420"/>
    </ligand>
</feature>
<feature type="transmembrane region" description="Helical" evidence="9">
    <location>
        <begin position="57"/>
        <end position="74"/>
    </location>
</feature>
<dbReference type="CDD" id="cd06852">
    <property type="entry name" value="GT_MraY"/>
    <property type="match status" value="1"/>
</dbReference>
<gene>
    <name evidence="10" type="ORF">H9735_03335</name>
</gene>
<feature type="transmembrane region" description="Helical" evidence="9">
    <location>
        <begin position="12"/>
        <end position="36"/>
    </location>
</feature>
<feature type="transmembrane region" description="Helical" evidence="9">
    <location>
        <begin position="299"/>
        <end position="319"/>
    </location>
</feature>
<feature type="transmembrane region" description="Helical" evidence="9">
    <location>
        <begin position="246"/>
        <end position="268"/>
    </location>
</feature>
<evidence type="ECO:0000256" key="1">
    <source>
        <dbReference type="ARBA" id="ARBA00004651"/>
    </source>
</evidence>
<feature type="transmembrane region" description="Helical" evidence="9">
    <location>
        <begin position="80"/>
        <end position="99"/>
    </location>
</feature>
<dbReference type="InterPro" id="IPR003524">
    <property type="entry name" value="PNAcMuramoyl-5peptid_Trfase"/>
</dbReference>
<dbReference type="GO" id="GO:0005886">
    <property type="term" value="C:plasma membrane"/>
    <property type="evidence" value="ECO:0007669"/>
    <property type="project" value="UniProtKB-SubCell"/>
</dbReference>
<dbReference type="GO" id="GO:0008963">
    <property type="term" value="F:phospho-N-acetylmuramoyl-pentapeptide-transferase activity"/>
    <property type="evidence" value="ECO:0007669"/>
    <property type="project" value="InterPro"/>
</dbReference>